<dbReference type="EMBL" id="JAVDQA010000008">
    <property type="protein sequence ID" value="MDR6301894.1"/>
    <property type="molecule type" value="Genomic_DNA"/>
</dbReference>
<gene>
    <name evidence="1" type="ORF">GGR31_002566</name>
</gene>
<dbReference type="RefSeq" id="WP_309729791.1">
    <property type="nucleotide sequence ID" value="NZ_JAVDQA010000008.1"/>
</dbReference>
<name>A0ABU1K8F2_9FLAO</name>
<evidence type="ECO:0000313" key="1">
    <source>
        <dbReference type="EMBL" id="MDR6301894.1"/>
    </source>
</evidence>
<reference evidence="1 2" key="1">
    <citation type="submission" date="2023-07" db="EMBL/GenBank/DDBJ databases">
        <title>Genomic Encyclopedia of Type Strains, Phase IV (KMG-IV): sequencing the most valuable type-strain genomes for metagenomic binning, comparative biology and taxonomic classification.</title>
        <authorList>
            <person name="Goeker M."/>
        </authorList>
    </citation>
    <scope>NUCLEOTIDE SEQUENCE [LARGE SCALE GENOMIC DNA]</scope>
    <source>
        <strain evidence="1 2">DSM 102814</strain>
    </source>
</reference>
<sequence>MSVGFKPITLRMLLQRFFIKHKAKLKSTITDLKEFIIKKEGITPSFLIQTNINSGNALP</sequence>
<keyword evidence="2" id="KW-1185">Reference proteome</keyword>
<organism evidence="1 2">
    <name type="scientific">Mesonia maritima</name>
    <dbReference type="NCBI Taxonomy" id="1793873"/>
    <lineage>
        <taxon>Bacteria</taxon>
        <taxon>Pseudomonadati</taxon>
        <taxon>Bacteroidota</taxon>
        <taxon>Flavobacteriia</taxon>
        <taxon>Flavobacteriales</taxon>
        <taxon>Flavobacteriaceae</taxon>
        <taxon>Mesonia</taxon>
    </lineage>
</organism>
<accession>A0ABU1K8F2</accession>
<proteinExistence type="predicted"/>
<protein>
    <submittedName>
        <fullName evidence="1">Uncharacterized protein</fullName>
    </submittedName>
</protein>
<dbReference type="Proteomes" id="UP001257659">
    <property type="component" value="Unassembled WGS sequence"/>
</dbReference>
<comment type="caution">
    <text evidence="1">The sequence shown here is derived from an EMBL/GenBank/DDBJ whole genome shotgun (WGS) entry which is preliminary data.</text>
</comment>
<evidence type="ECO:0000313" key="2">
    <source>
        <dbReference type="Proteomes" id="UP001257659"/>
    </source>
</evidence>